<comment type="caution">
    <text evidence="3">The sequence shown here is derived from an EMBL/GenBank/DDBJ whole genome shotgun (WGS) entry which is preliminary data.</text>
</comment>
<keyword evidence="1" id="KW-0472">Membrane</keyword>
<keyword evidence="1" id="KW-0812">Transmembrane</keyword>
<evidence type="ECO:0000313" key="4">
    <source>
        <dbReference type="Proteomes" id="UP000287651"/>
    </source>
</evidence>
<name>A0A427AHE1_ENSVE</name>
<dbReference type="PANTHER" id="PTHR43725">
    <property type="entry name" value="UDP-GLUCOSE 4-EPIMERASE"/>
    <property type="match status" value="1"/>
</dbReference>
<dbReference type="Proteomes" id="UP000287651">
    <property type="component" value="Unassembled WGS sequence"/>
</dbReference>
<feature type="domain" description="NAD(P)-binding" evidence="2">
    <location>
        <begin position="82"/>
        <end position="176"/>
    </location>
</feature>
<accession>A0A427AHE1</accession>
<evidence type="ECO:0000256" key="1">
    <source>
        <dbReference type="SAM" id="Phobius"/>
    </source>
</evidence>
<dbReference type="SUPFAM" id="SSF51735">
    <property type="entry name" value="NAD(P)-binding Rossmann-fold domains"/>
    <property type="match status" value="1"/>
</dbReference>
<sequence length="285" mass="31497">MLSNNRRAQPRAGRSWSFSALTLVHLLSEMDYSDTKQKSHVLNKVFMATIITAMCIIVIMQTPCHHEPNMFSIHERGVTHVLVTGGAGYIGSHAALRLLKDSYRVTIVDNLSRGNIGAIKVLQEQFPESGRLQFIHADLGDARVVNQIFAKNAFDAVMHFAAVAYVGESTLDPLRSAPLVFLEISCLRLSLTHDNLKTILGPSVTLEDVEGRRCLWPSTKNAAKKKPSYRLAVTSGSGSSREGDARSRRVEVLPLLQHLFFLLPSPSMLLLPSPQLGRSQVDTAW</sequence>
<organism evidence="3 4">
    <name type="scientific">Ensete ventricosum</name>
    <name type="common">Abyssinian banana</name>
    <name type="synonym">Musa ensete</name>
    <dbReference type="NCBI Taxonomy" id="4639"/>
    <lineage>
        <taxon>Eukaryota</taxon>
        <taxon>Viridiplantae</taxon>
        <taxon>Streptophyta</taxon>
        <taxon>Embryophyta</taxon>
        <taxon>Tracheophyta</taxon>
        <taxon>Spermatophyta</taxon>
        <taxon>Magnoliopsida</taxon>
        <taxon>Liliopsida</taxon>
        <taxon>Zingiberales</taxon>
        <taxon>Musaceae</taxon>
        <taxon>Ensete</taxon>
    </lineage>
</organism>
<keyword evidence="1" id="KW-1133">Transmembrane helix</keyword>
<dbReference type="Pfam" id="PF16363">
    <property type="entry name" value="GDP_Man_Dehyd"/>
    <property type="match status" value="1"/>
</dbReference>
<feature type="transmembrane region" description="Helical" evidence="1">
    <location>
        <begin position="41"/>
        <end position="60"/>
    </location>
</feature>
<dbReference type="EMBL" id="AMZH03002445">
    <property type="protein sequence ID" value="RRT75562.1"/>
    <property type="molecule type" value="Genomic_DNA"/>
</dbReference>
<protein>
    <recommendedName>
        <fullName evidence="2">NAD(P)-binding domain-containing protein</fullName>
    </recommendedName>
</protein>
<proteinExistence type="predicted"/>
<evidence type="ECO:0000313" key="3">
    <source>
        <dbReference type="EMBL" id="RRT75562.1"/>
    </source>
</evidence>
<dbReference type="InterPro" id="IPR016040">
    <property type="entry name" value="NAD(P)-bd_dom"/>
</dbReference>
<dbReference type="Gene3D" id="3.40.50.720">
    <property type="entry name" value="NAD(P)-binding Rossmann-like Domain"/>
    <property type="match status" value="1"/>
</dbReference>
<dbReference type="AlphaFoldDB" id="A0A427AHE1"/>
<reference evidence="3 4" key="1">
    <citation type="journal article" date="2014" name="Agronomy (Basel)">
        <title>A Draft Genome Sequence for Ensete ventricosum, the Drought-Tolerant Tree Against Hunger.</title>
        <authorList>
            <person name="Harrison J."/>
            <person name="Moore K.A."/>
            <person name="Paszkiewicz K."/>
            <person name="Jones T."/>
            <person name="Grant M."/>
            <person name="Ambacheew D."/>
            <person name="Muzemil S."/>
            <person name="Studholme D.J."/>
        </authorList>
    </citation>
    <scope>NUCLEOTIDE SEQUENCE [LARGE SCALE GENOMIC DNA]</scope>
</reference>
<gene>
    <name evidence="3" type="ORF">B296_00026823</name>
</gene>
<dbReference type="PANTHER" id="PTHR43725:SF51">
    <property type="entry name" value="UDP-ARABINOSE 4-EPIMERASE 1-RELATED"/>
    <property type="match status" value="1"/>
</dbReference>
<evidence type="ECO:0000259" key="2">
    <source>
        <dbReference type="Pfam" id="PF16363"/>
    </source>
</evidence>
<dbReference type="InterPro" id="IPR036291">
    <property type="entry name" value="NAD(P)-bd_dom_sf"/>
</dbReference>